<feature type="transmembrane region" description="Helical" evidence="7">
    <location>
        <begin position="695"/>
        <end position="712"/>
    </location>
</feature>
<dbReference type="GeneID" id="38778093"/>
<dbReference type="PRINTS" id="PR01035">
    <property type="entry name" value="TCRTETA"/>
</dbReference>
<accession>A0A401GG63</accession>
<sequence>MSNGLPENVSITAGQPLGMRDDASGVDASLLPVVGGPHQDLDAERRPGRVLFANTIRKNSSLVGRWREMLDEEVCTPPPSTPAQPPIPSALQQPGEEYAAPLPVLSMLVLSITMLGEFLSANVSAPWILFMVQGFNQFSDESRTGYSTGILVSTFFLTQFLTSLLWVTIAARYGQRFVLFISLFGTAVTCFLFGISSSLQQAMAIRLMQGVFAGAIGVARGCVTTITDQSNEGRAYAILGFCWGMGGVAGAVIGGIFESPAAKWPSVFGRIPLFVKYPYLLPCGVAASVTFTGSIMCLFLGPDGGPRERANLVSLEKTASIEEREVTSATSLLDGPSRHAHYGSVRGSFRISLRGRPSGYFPRHISDMQERPTSPLLFQNEPASVLSTPSRISRYQPLPQTSGLAYEYSGTYRSRPGSSSTRRLSRAILFSRRRDVEGVQSSMDARSERSFTHRLVMANENAVNNLADLWVAAAMSVDGEDAFESQSEVDTDTDDDEDDEGPEELVQIVGGNGGDVSGTIPSVPANRSNRFYRTRSLPVSNPQMKQMYDGRYPRTRGSLSRSKSRFPAIRRRSSTYSLLPSATDLASRRLPGAASIFAHAGVRPPPAVLEVQQPLPPMDEPLAPLPPILESQRVENVAEEPKEPSLLSQLPVLVIIQYGLLALHTTTHDQVFYLYLVSKYPLGGLNLDAGHFSQLIALMCLAQIAYQFYLYPNIGPPRGRFSHLAVFRIGSLLFIPSYLSVVLYRPMAGPTGDADPVLMSALALSTAIRYCGATFTFTSVAVLLNYMSPPHMVGYANGVAQSIVSLARFIGPILGGTLWSMSVENGPSGYALGFIACASVCALAVTHSLLIR</sequence>
<feature type="transmembrane region" description="Helical" evidence="7">
    <location>
        <begin position="724"/>
        <end position="747"/>
    </location>
</feature>
<feature type="transmembrane region" description="Helical" evidence="7">
    <location>
        <begin position="177"/>
        <end position="197"/>
    </location>
</feature>
<reference evidence="8 9" key="1">
    <citation type="journal article" date="2018" name="Sci. Rep.">
        <title>Genome sequence of the cauliflower mushroom Sparassis crispa (Hanabiratake) and its association with beneficial usage.</title>
        <authorList>
            <person name="Kiyama R."/>
            <person name="Furutani Y."/>
            <person name="Kawaguchi K."/>
            <person name="Nakanishi T."/>
        </authorList>
    </citation>
    <scope>NUCLEOTIDE SEQUENCE [LARGE SCALE GENOMIC DNA]</scope>
</reference>
<feature type="transmembrane region" description="Helical" evidence="7">
    <location>
        <begin position="108"/>
        <end position="130"/>
    </location>
</feature>
<evidence type="ECO:0000256" key="4">
    <source>
        <dbReference type="ARBA" id="ARBA00022989"/>
    </source>
</evidence>
<evidence type="ECO:0000313" key="9">
    <source>
        <dbReference type="Proteomes" id="UP000287166"/>
    </source>
</evidence>
<dbReference type="AlphaFoldDB" id="A0A401GG63"/>
<keyword evidence="5 7" id="KW-0472">Membrane</keyword>
<evidence type="ECO:0000256" key="2">
    <source>
        <dbReference type="ARBA" id="ARBA00022448"/>
    </source>
</evidence>
<dbReference type="InterPro" id="IPR011701">
    <property type="entry name" value="MFS"/>
</dbReference>
<feature type="region of interest" description="Disordered" evidence="6">
    <location>
        <begin position="481"/>
        <end position="502"/>
    </location>
</feature>
<keyword evidence="9" id="KW-1185">Reference proteome</keyword>
<feature type="transmembrane region" description="Helical" evidence="7">
    <location>
        <begin position="767"/>
        <end position="787"/>
    </location>
</feature>
<dbReference type="InParanoid" id="A0A401GG63"/>
<dbReference type="GO" id="GO:0016020">
    <property type="term" value="C:membrane"/>
    <property type="evidence" value="ECO:0007669"/>
    <property type="project" value="UniProtKB-SubCell"/>
</dbReference>
<keyword evidence="2" id="KW-0813">Transport</keyword>
<feature type="transmembrane region" description="Helical" evidence="7">
    <location>
        <begin position="277"/>
        <end position="300"/>
    </location>
</feature>
<feature type="transmembrane region" description="Helical" evidence="7">
    <location>
        <begin position="831"/>
        <end position="851"/>
    </location>
</feature>
<evidence type="ECO:0000256" key="7">
    <source>
        <dbReference type="SAM" id="Phobius"/>
    </source>
</evidence>
<dbReference type="Gene3D" id="1.20.1250.20">
    <property type="entry name" value="MFS general substrate transporter like domains"/>
    <property type="match status" value="2"/>
</dbReference>
<keyword evidence="3 7" id="KW-0812">Transmembrane</keyword>
<protein>
    <submittedName>
        <fullName evidence="8">Major facilitator superfamily MFS-1</fullName>
    </submittedName>
</protein>
<evidence type="ECO:0000256" key="5">
    <source>
        <dbReference type="ARBA" id="ARBA00023136"/>
    </source>
</evidence>
<dbReference type="Pfam" id="PF07690">
    <property type="entry name" value="MFS_1"/>
    <property type="match status" value="1"/>
</dbReference>
<feature type="transmembrane region" description="Helical" evidence="7">
    <location>
        <begin position="150"/>
        <end position="170"/>
    </location>
</feature>
<gene>
    <name evidence="8" type="ORF">SCP_0309030</name>
</gene>
<dbReference type="PANTHER" id="PTHR23504:SF17">
    <property type="entry name" value="MAJOR FACILITATOR SUPERFAMILY (MFS) PROFILE DOMAIN-CONTAINING PROTEIN"/>
    <property type="match status" value="1"/>
</dbReference>
<feature type="transmembrane region" description="Helical" evidence="7">
    <location>
        <begin position="799"/>
        <end position="819"/>
    </location>
</feature>
<dbReference type="OrthoDB" id="10262656at2759"/>
<dbReference type="InterPro" id="IPR036259">
    <property type="entry name" value="MFS_trans_sf"/>
</dbReference>
<dbReference type="PANTHER" id="PTHR23504">
    <property type="entry name" value="MAJOR FACILITATOR SUPERFAMILY DOMAIN-CONTAINING PROTEIN 10"/>
    <property type="match status" value="1"/>
</dbReference>
<feature type="region of interest" description="Disordered" evidence="6">
    <location>
        <begin position="543"/>
        <end position="566"/>
    </location>
</feature>
<feature type="transmembrane region" description="Helical" evidence="7">
    <location>
        <begin position="652"/>
        <end position="675"/>
    </location>
</feature>
<dbReference type="GO" id="GO:0022857">
    <property type="term" value="F:transmembrane transporter activity"/>
    <property type="evidence" value="ECO:0007669"/>
    <property type="project" value="InterPro"/>
</dbReference>
<organism evidence="8 9">
    <name type="scientific">Sparassis crispa</name>
    <dbReference type="NCBI Taxonomy" id="139825"/>
    <lineage>
        <taxon>Eukaryota</taxon>
        <taxon>Fungi</taxon>
        <taxon>Dikarya</taxon>
        <taxon>Basidiomycota</taxon>
        <taxon>Agaricomycotina</taxon>
        <taxon>Agaricomycetes</taxon>
        <taxon>Polyporales</taxon>
        <taxon>Sparassidaceae</taxon>
        <taxon>Sparassis</taxon>
    </lineage>
</organism>
<dbReference type="InterPro" id="IPR001958">
    <property type="entry name" value="Tet-R_TetA/multi-R_MdtG-like"/>
</dbReference>
<evidence type="ECO:0000256" key="6">
    <source>
        <dbReference type="SAM" id="MobiDB-lite"/>
    </source>
</evidence>
<evidence type="ECO:0000256" key="1">
    <source>
        <dbReference type="ARBA" id="ARBA00004141"/>
    </source>
</evidence>
<feature type="transmembrane region" description="Helical" evidence="7">
    <location>
        <begin position="235"/>
        <end position="257"/>
    </location>
</feature>
<proteinExistence type="predicted"/>
<dbReference type="EMBL" id="BFAD01000003">
    <property type="protein sequence ID" value="GBE81176.1"/>
    <property type="molecule type" value="Genomic_DNA"/>
</dbReference>
<name>A0A401GG63_9APHY</name>
<keyword evidence="4 7" id="KW-1133">Transmembrane helix</keyword>
<dbReference type="SUPFAM" id="SSF103473">
    <property type="entry name" value="MFS general substrate transporter"/>
    <property type="match status" value="2"/>
</dbReference>
<dbReference type="RefSeq" id="XP_027612089.1">
    <property type="nucleotide sequence ID" value="XM_027756288.1"/>
</dbReference>
<dbReference type="Proteomes" id="UP000287166">
    <property type="component" value="Unassembled WGS sequence"/>
</dbReference>
<evidence type="ECO:0000256" key="3">
    <source>
        <dbReference type="ARBA" id="ARBA00022692"/>
    </source>
</evidence>
<evidence type="ECO:0000313" key="8">
    <source>
        <dbReference type="EMBL" id="GBE81176.1"/>
    </source>
</evidence>
<comment type="subcellular location">
    <subcellularLocation>
        <location evidence="1">Membrane</location>
        <topology evidence="1">Multi-pass membrane protein</topology>
    </subcellularLocation>
</comment>
<comment type="caution">
    <text evidence="8">The sequence shown here is derived from an EMBL/GenBank/DDBJ whole genome shotgun (WGS) entry which is preliminary data.</text>
</comment>